<dbReference type="Pfam" id="PF02321">
    <property type="entry name" value="OEP"/>
    <property type="match status" value="1"/>
</dbReference>
<evidence type="ECO:0000256" key="8">
    <source>
        <dbReference type="SAM" id="Coils"/>
    </source>
</evidence>
<name>A0ABS5Q8E4_9PROT</name>
<dbReference type="InterPro" id="IPR003423">
    <property type="entry name" value="OMP_efflux"/>
</dbReference>
<feature type="coiled-coil region" evidence="8">
    <location>
        <begin position="318"/>
        <end position="352"/>
    </location>
</feature>
<feature type="compositionally biased region" description="Basic and acidic residues" evidence="9">
    <location>
        <begin position="84"/>
        <end position="93"/>
    </location>
</feature>
<keyword evidence="5" id="KW-0812">Transmembrane</keyword>
<evidence type="ECO:0000256" key="4">
    <source>
        <dbReference type="ARBA" id="ARBA00022452"/>
    </source>
</evidence>
<dbReference type="EMBL" id="JAHCDA010000001">
    <property type="protein sequence ID" value="MBS7809905.1"/>
    <property type="molecule type" value="Genomic_DNA"/>
</dbReference>
<feature type="chain" id="PRO_5045801809" evidence="10">
    <location>
        <begin position="19"/>
        <end position="406"/>
    </location>
</feature>
<evidence type="ECO:0000256" key="1">
    <source>
        <dbReference type="ARBA" id="ARBA00004442"/>
    </source>
</evidence>
<keyword evidence="3" id="KW-0813">Transport</keyword>
<sequence length="406" mass="43649">MKILMLGAALLLPLAAHAQNAAPRGRAAATATQNGSLSRHLEAALALDASLRALEAQQTAAGARGVTARSAIAGPPSISGSFRSDTRGPRDQREMEMDFSAPLWLPGQRGALSGTVTSSVAEFGQRIALRRLEVMGLLREAWWEAAEARRSVQFARGRLGTAREIARDVSRRAELGDIPPTEALLARNETLAAELGLAQAQAQADQSVEAYRVLTGGLEPNLPVEVVRARRAHHPALLAAEATLAHAEARQRLVAATPRDNPELGTFLRQENGVGTNDATSIGLRFRLPLATEARNAPRRAEAQSEVTRAVALLAQARRLVEAEVARARAQLAASEQTLTLARQRLSVANEQEQIALRAFRSGETGTFDLYRVRQLRLEASNEEGRAGIEANRARSRLNQAMGVVP</sequence>
<organism evidence="11 12">
    <name type="scientific">Roseococcus pinisoli</name>
    <dbReference type="NCBI Taxonomy" id="2835040"/>
    <lineage>
        <taxon>Bacteria</taxon>
        <taxon>Pseudomonadati</taxon>
        <taxon>Pseudomonadota</taxon>
        <taxon>Alphaproteobacteria</taxon>
        <taxon>Acetobacterales</taxon>
        <taxon>Roseomonadaceae</taxon>
        <taxon>Roseococcus</taxon>
    </lineage>
</organism>
<evidence type="ECO:0000256" key="10">
    <source>
        <dbReference type="SAM" id="SignalP"/>
    </source>
</evidence>
<evidence type="ECO:0000256" key="9">
    <source>
        <dbReference type="SAM" id="MobiDB-lite"/>
    </source>
</evidence>
<keyword evidence="12" id="KW-1185">Reference proteome</keyword>
<keyword evidence="7" id="KW-0998">Cell outer membrane</keyword>
<reference evidence="11 12" key="1">
    <citation type="submission" date="2021-05" db="EMBL/GenBank/DDBJ databases">
        <title>Roseococcus sp. XZZS9, whole genome shotgun sequencing project.</title>
        <authorList>
            <person name="Zhao G."/>
            <person name="Shen L."/>
        </authorList>
    </citation>
    <scope>NUCLEOTIDE SEQUENCE [LARGE SCALE GENOMIC DNA]</scope>
    <source>
        <strain evidence="11 12">XZZS9</strain>
    </source>
</reference>
<evidence type="ECO:0000256" key="3">
    <source>
        <dbReference type="ARBA" id="ARBA00022448"/>
    </source>
</evidence>
<dbReference type="Gene3D" id="1.20.1600.10">
    <property type="entry name" value="Outer membrane efflux proteins (OEP)"/>
    <property type="match status" value="1"/>
</dbReference>
<gene>
    <name evidence="11" type="ORF">KHU32_03085</name>
</gene>
<dbReference type="InterPro" id="IPR051906">
    <property type="entry name" value="TolC-like"/>
</dbReference>
<evidence type="ECO:0000313" key="11">
    <source>
        <dbReference type="EMBL" id="MBS7809905.1"/>
    </source>
</evidence>
<evidence type="ECO:0000256" key="5">
    <source>
        <dbReference type="ARBA" id="ARBA00022692"/>
    </source>
</evidence>
<protein>
    <submittedName>
        <fullName evidence="11">TolC family protein</fullName>
    </submittedName>
</protein>
<evidence type="ECO:0000256" key="2">
    <source>
        <dbReference type="ARBA" id="ARBA00007613"/>
    </source>
</evidence>
<dbReference type="Proteomes" id="UP000766336">
    <property type="component" value="Unassembled WGS sequence"/>
</dbReference>
<evidence type="ECO:0000313" key="12">
    <source>
        <dbReference type="Proteomes" id="UP000766336"/>
    </source>
</evidence>
<evidence type="ECO:0000256" key="7">
    <source>
        <dbReference type="ARBA" id="ARBA00023237"/>
    </source>
</evidence>
<comment type="similarity">
    <text evidence="2">Belongs to the outer membrane factor (OMF) (TC 1.B.17) family.</text>
</comment>
<keyword evidence="10" id="KW-0732">Signal</keyword>
<accession>A0ABS5Q8E4</accession>
<dbReference type="PANTHER" id="PTHR30026">
    <property type="entry name" value="OUTER MEMBRANE PROTEIN TOLC"/>
    <property type="match status" value="1"/>
</dbReference>
<keyword evidence="8" id="KW-0175">Coiled coil</keyword>
<keyword evidence="4" id="KW-1134">Transmembrane beta strand</keyword>
<dbReference type="RefSeq" id="WP_213668559.1">
    <property type="nucleotide sequence ID" value="NZ_JAHCDA010000001.1"/>
</dbReference>
<dbReference type="PANTHER" id="PTHR30026:SF20">
    <property type="entry name" value="OUTER MEMBRANE PROTEIN TOLC"/>
    <property type="match status" value="1"/>
</dbReference>
<proteinExistence type="inferred from homology"/>
<evidence type="ECO:0000256" key="6">
    <source>
        <dbReference type="ARBA" id="ARBA00023136"/>
    </source>
</evidence>
<feature type="signal peptide" evidence="10">
    <location>
        <begin position="1"/>
        <end position="18"/>
    </location>
</feature>
<comment type="subcellular location">
    <subcellularLocation>
        <location evidence="1">Cell outer membrane</location>
    </subcellularLocation>
</comment>
<keyword evidence="6" id="KW-0472">Membrane</keyword>
<comment type="caution">
    <text evidence="11">The sequence shown here is derived from an EMBL/GenBank/DDBJ whole genome shotgun (WGS) entry which is preliminary data.</text>
</comment>
<dbReference type="SUPFAM" id="SSF56954">
    <property type="entry name" value="Outer membrane efflux proteins (OEP)"/>
    <property type="match status" value="1"/>
</dbReference>
<feature type="region of interest" description="Disordered" evidence="9">
    <location>
        <begin position="65"/>
        <end position="93"/>
    </location>
</feature>